<feature type="region of interest" description="Disordered" evidence="1">
    <location>
        <begin position="1"/>
        <end position="22"/>
    </location>
</feature>
<dbReference type="InterPro" id="IPR027417">
    <property type="entry name" value="P-loop_NTPase"/>
</dbReference>
<dbReference type="InterPro" id="IPR025669">
    <property type="entry name" value="AAA_dom"/>
</dbReference>
<sequence length="253" mass="27892">MDVDESSIAGQLPPKHPDYEPGDMEICERSSVVDLWDGYAVLPHSTRVSPETGYSGRVDVLAGHPEKLEAIVSKYSINCGTTASKIIRRFREVIHSEEVASEYDIIIVDTGPSRNAVYWAALRAATYSVIPIELETKALSCLNAVLQSITADNMSRPLGAPHNNVVSLIPNRVKMNTNIHITQMKEFYETVPALMPPRWVYLPESSVYSALNMKGFASEGLHQIKEGRCNEQQAAGLVCQSVYGRIYSSGTFA</sequence>
<evidence type="ECO:0000256" key="1">
    <source>
        <dbReference type="SAM" id="MobiDB-lite"/>
    </source>
</evidence>
<dbReference type="SUPFAM" id="SSF52540">
    <property type="entry name" value="P-loop containing nucleoside triphosphate hydrolases"/>
    <property type="match status" value="1"/>
</dbReference>
<dbReference type="Proteomes" id="UP000537130">
    <property type="component" value="Unassembled WGS sequence"/>
</dbReference>
<proteinExistence type="predicted"/>
<dbReference type="PANTHER" id="PTHR13696:SF52">
    <property type="entry name" value="PARA FAMILY PROTEIN CT_582"/>
    <property type="match status" value="1"/>
</dbReference>
<gene>
    <name evidence="3" type="ORF">FHR99_003161</name>
</gene>
<reference evidence="3 4" key="1">
    <citation type="submission" date="2020-08" db="EMBL/GenBank/DDBJ databases">
        <title>Genomic Encyclopedia of Type Strains, Phase III (KMG-III): the genomes of soil and plant-associated and newly described type strains.</title>
        <authorList>
            <person name="Whitman W."/>
        </authorList>
    </citation>
    <scope>NUCLEOTIDE SEQUENCE [LARGE SCALE GENOMIC DNA]</scope>
    <source>
        <strain evidence="3 4">CECT 8654</strain>
    </source>
</reference>
<dbReference type="Gene3D" id="3.40.50.300">
    <property type="entry name" value="P-loop containing nucleotide triphosphate hydrolases"/>
    <property type="match status" value="1"/>
</dbReference>
<dbReference type="InterPro" id="IPR050678">
    <property type="entry name" value="DNA_Partitioning_ATPase"/>
</dbReference>
<comment type="caution">
    <text evidence="3">The sequence shown here is derived from an EMBL/GenBank/DDBJ whole genome shotgun (WGS) entry which is preliminary data.</text>
</comment>
<dbReference type="AlphaFoldDB" id="A0A7W4Z746"/>
<evidence type="ECO:0000259" key="2">
    <source>
        <dbReference type="Pfam" id="PF13614"/>
    </source>
</evidence>
<evidence type="ECO:0000313" key="3">
    <source>
        <dbReference type="EMBL" id="MBB3048887.1"/>
    </source>
</evidence>
<dbReference type="PANTHER" id="PTHR13696">
    <property type="entry name" value="P-LOOP CONTAINING NUCLEOSIDE TRIPHOSPHATE HYDROLASE"/>
    <property type="match status" value="1"/>
</dbReference>
<dbReference type="Pfam" id="PF13614">
    <property type="entry name" value="AAA_31"/>
    <property type="match status" value="1"/>
</dbReference>
<keyword evidence="4" id="KW-1185">Reference proteome</keyword>
<accession>A0A7W4Z746</accession>
<evidence type="ECO:0000313" key="4">
    <source>
        <dbReference type="Proteomes" id="UP000537130"/>
    </source>
</evidence>
<dbReference type="EMBL" id="JACHWY010000004">
    <property type="protein sequence ID" value="MBB3048887.1"/>
    <property type="molecule type" value="Genomic_DNA"/>
</dbReference>
<feature type="domain" description="AAA" evidence="2">
    <location>
        <begin position="97"/>
        <end position="150"/>
    </location>
</feature>
<organism evidence="3 4">
    <name type="scientific">Litorivivens lipolytica</name>
    <dbReference type="NCBI Taxonomy" id="1524264"/>
    <lineage>
        <taxon>Bacteria</taxon>
        <taxon>Pseudomonadati</taxon>
        <taxon>Pseudomonadota</taxon>
        <taxon>Gammaproteobacteria</taxon>
        <taxon>Litorivivens</taxon>
    </lineage>
</organism>
<protein>
    <submittedName>
        <fullName evidence="3">Chromosome partitioning protein</fullName>
    </submittedName>
</protein>
<name>A0A7W4Z746_9GAMM</name>